<dbReference type="AlphaFoldDB" id="A0A194R7S6"/>
<sequence>MAHTHTTQCKIDHYFKLEKKYMDMKRLVMEKTEELKRRDKIIALLENEIDERDATIRYLKNEIDKYRQVVKPLTRQIIDSHKNGKDNEEECFAMKSPGLENTRILPIGEQRLKRTAISAEPLSSLSQDHDMKLAKIPKSHKSRELIKGAILDNDFMKNLEMTQIREIVDCMYPVEYAAGSVIIKEGDVGSIVYVMEASNTALTASKDLATYNHHWFSWVISVSEVKVAMAIGIY</sequence>
<dbReference type="PANTHER" id="PTHR11635">
    <property type="entry name" value="CAMP-DEPENDENT PROTEIN KINASE REGULATORY CHAIN"/>
    <property type="match status" value="1"/>
</dbReference>
<dbReference type="EMBL" id="KQ460597">
    <property type="protein sequence ID" value="KPJ13888.1"/>
    <property type="molecule type" value="Genomic_DNA"/>
</dbReference>
<dbReference type="InterPro" id="IPR014710">
    <property type="entry name" value="RmlC-like_jellyroll"/>
</dbReference>
<evidence type="ECO:0000256" key="2">
    <source>
        <dbReference type="ARBA" id="ARBA00004496"/>
    </source>
</evidence>
<evidence type="ECO:0000256" key="13">
    <source>
        <dbReference type="ARBA" id="ARBA00041039"/>
    </source>
</evidence>
<evidence type="ECO:0000313" key="15">
    <source>
        <dbReference type="EMBL" id="KPJ13888.1"/>
    </source>
</evidence>
<evidence type="ECO:0000259" key="14">
    <source>
        <dbReference type="PROSITE" id="PS50042"/>
    </source>
</evidence>
<dbReference type="GO" id="GO:0030552">
    <property type="term" value="F:cAMP binding"/>
    <property type="evidence" value="ECO:0007669"/>
    <property type="project" value="UniProtKB-KW"/>
</dbReference>
<evidence type="ECO:0000256" key="7">
    <source>
        <dbReference type="ARBA" id="ARBA00022566"/>
    </source>
</evidence>
<keyword evidence="16" id="KW-1185">Reference proteome</keyword>
<name>A0A194R7S6_PAPMA</name>
<dbReference type="GO" id="GO:0004862">
    <property type="term" value="F:cAMP-dependent protein kinase inhibitor activity"/>
    <property type="evidence" value="ECO:0007669"/>
    <property type="project" value="TreeGrafter"/>
</dbReference>
<dbReference type="STRING" id="76193.A0A194R7S6"/>
<dbReference type="InterPro" id="IPR050503">
    <property type="entry name" value="cAMP-dep_PK_reg_su-like"/>
</dbReference>
<keyword evidence="11" id="KW-0114">cAMP</keyword>
<dbReference type="GO" id="GO:0034236">
    <property type="term" value="F:protein kinase A catalytic subunit binding"/>
    <property type="evidence" value="ECO:0007669"/>
    <property type="project" value="TreeGrafter"/>
</dbReference>
<accession>A0A194R7S6</accession>
<evidence type="ECO:0000256" key="5">
    <source>
        <dbReference type="ARBA" id="ARBA00022490"/>
    </source>
</evidence>
<dbReference type="SUPFAM" id="SSF51206">
    <property type="entry name" value="cAMP-binding domain-like"/>
    <property type="match status" value="1"/>
</dbReference>
<evidence type="ECO:0000256" key="11">
    <source>
        <dbReference type="ARBA" id="ARBA00023149"/>
    </source>
</evidence>
<protein>
    <recommendedName>
        <fullName evidence="13">cAMP-dependent protein kinase type II-alpha regulatory subunit</fullName>
    </recommendedName>
</protein>
<evidence type="ECO:0000256" key="3">
    <source>
        <dbReference type="ARBA" id="ARBA00005753"/>
    </source>
</evidence>
<evidence type="ECO:0000256" key="1">
    <source>
        <dbReference type="ARBA" id="ARBA00004236"/>
    </source>
</evidence>
<dbReference type="GO" id="GO:0005829">
    <property type="term" value="C:cytosol"/>
    <property type="evidence" value="ECO:0007669"/>
    <property type="project" value="TreeGrafter"/>
</dbReference>
<keyword evidence="10" id="KW-0472">Membrane</keyword>
<comment type="similarity">
    <text evidence="3">Belongs to the cAMP-dependent kinase regulatory chain family.</text>
</comment>
<keyword evidence="15" id="KW-0418">Kinase</keyword>
<evidence type="ECO:0000256" key="6">
    <source>
        <dbReference type="ARBA" id="ARBA00022553"/>
    </source>
</evidence>
<gene>
    <name evidence="15" type="ORF">RR48_08702</name>
</gene>
<dbReference type="Proteomes" id="UP000053240">
    <property type="component" value="Unassembled WGS sequence"/>
</dbReference>
<feature type="domain" description="Cyclic nucleotide-binding" evidence="14">
    <location>
        <begin position="155"/>
        <end position="207"/>
    </location>
</feature>
<comment type="subcellular location">
    <subcellularLocation>
        <location evidence="1">Cell membrane</location>
    </subcellularLocation>
    <subcellularLocation>
        <location evidence="2">Cytoplasm</location>
    </subcellularLocation>
</comment>
<dbReference type="CDD" id="cd12086">
    <property type="entry name" value="DD_cGKI-beta"/>
    <property type="match status" value="1"/>
</dbReference>
<dbReference type="InterPro" id="IPR000595">
    <property type="entry name" value="cNMP-bd_dom"/>
</dbReference>
<dbReference type="InParanoid" id="A0A194R7S6"/>
<comment type="function">
    <text evidence="12">Regulatory subunit of the cAMP-dependent protein kinases involved in cAMP signaling in cells. Type II regulatory chains mediate membrane association by binding to anchoring proteins, including the MAP2 kinase.</text>
</comment>
<keyword evidence="9" id="KW-0547">Nucleotide-binding</keyword>
<evidence type="ECO:0000256" key="12">
    <source>
        <dbReference type="ARBA" id="ARBA00037198"/>
    </source>
</evidence>
<dbReference type="InterPro" id="IPR018490">
    <property type="entry name" value="cNMP-bd_dom_sf"/>
</dbReference>
<keyword evidence="6" id="KW-0597">Phosphoprotein</keyword>
<dbReference type="Gene3D" id="1.20.5.170">
    <property type="match status" value="1"/>
</dbReference>
<dbReference type="GO" id="GO:0016301">
    <property type="term" value="F:kinase activity"/>
    <property type="evidence" value="ECO:0007669"/>
    <property type="project" value="UniProtKB-KW"/>
</dbReference>
<evidence type="ECO:0000256" key="10">
    <source>
        <dbReference type="ARBA" id="ARBA00023136"/>
    </source>
</evidence>
<proteinExistence type="inferred from homology"/>
<dbReference type="Gene3D" id="2.60.120.10">
    <property type="entry name" value="Jelly Rolls"/>
    <property type="match status" value="1"/>
</dbReference>
<keyword evidence="7" id="KW-0116">cAMP-binding</keyword>
<dbReference type="GO" id="GO:0005952">
    <property type="term" value="C:cAMP-dependent protein kinase complex"/>
    <property type="evidence" value="ECO:0007669"/>
    <property type="project" value="InterPro"/>
</dbReference>
<reference evidence="15 16" key="1">
    <citation type="journal article" date="2015" name="Nat. Commun.">
        <title>Outbred genome sequencing and CRISPR/Cas9 gene editing in butterflies.</title>
        <authorList>
            <person name="Li X."/>
            <person name="Fan D."/>
            <person name="Zhang W."/>
            <person name="Liu G."/>
            <person name="Zhang L."/>
            <person name="Zhao L."/>
            <person name="Fang X."/>
            <person name="Chen L."/>
            <person name="Dong Y."/>
            <person name="Chen Y."/>
            <person name="Ding Y."/>
            <person name="Zhao R."/>
            <person name="Feng M."/>
            <person name="Zhu Y."/>
            <person name="Feng Y."/>
            <person name="Jiang X."/>
            <person name="Zhu D."/>
            <person name="Xiang H."/>
            <person name="Feng X."/>
            <person name="Li S."/>
            <person name="Wang J."/>
            <person name="Zhang G."/>
            <person name="Kronforst M.R."/>
            <person name="Wang W."/>
        </authorList>
    </citation>
    <scope>NUCLEOTIDE SEQUENCE [LARGE SCALE GENOMIC DNA]</scope>
    <source>
        <strain evidence="15">Ya'a_city_454_Pm</strain>
        <tissue evidence="15">Whole body</tissue>
    </source>
</reference>
<dbReference type="CDD" id="cd00038">
    <property type="entry name" value="CAP_ED"/>
    <property type="match status" value="1"/>
</dbReference>
<evidence type="ECO:0000256" key="4">
    <source>
        <dbReference type="ARBA" id="ARBA00022475"/>
    </source>
</evidence>
<organism evidence="15 16">
    <name type="scientific">Papilio machaon</name>
    <name type="common">Old World swallowtail butterfly</name>
    <dbReference type="NCBI Taxonomy" id="76193"/>
    <lineage>
        <taxon>Eukaryota</taxon>
        <taxon>Metazoa</taxon>
        <taxon>Ecdysozoa</taxon>
        <taxon>Arthropoda</taxon>
        <taxon>Hexapoda</taxon>
        <taxon>Insecta</taxon>
        <taxon>Pterygota</taxon>
        <taxon>Neoptera</taxon>
        <taxon>Endopterygota</taxon>
        <taxon>Lepidoptera</taxon>
        <taxon>Glossata</taxon>
        <taxon>Ditrysia</taxon>
        <taxon>Papilionoidea</taxon>
        <taxon>Papilionidae</taxon>
        <taxon>Papilioninae</taxon>
        <taxon>Papilio</taxon>
    </lineage>
</organism>
<keyword evidence="15" id="KW-0808">Transferase</keyword>
<keyword evidence="8" id="KW-0677">Repeat</keyword>
<keyword evidence="5" id="KW-0963">Cytoplasm</keyword>
<evidence type="ECO:0000313" key="16">
    <source>
        <dbReference type="Proteomes" id="UP000053240"/>
    </source>
</evidence>
<evidence type="ECO:0000256" key="9">
    <source>
        <dbReference type="ARBA" id="ARBA00022741"/>
    </source>
</evidence>
<dbReference type="PANTHER" id="PTHR11635:SF153">
    <property type="entry name" value="CAMP-DEPENDENT PROTEIN KINASE TYPE II-ALPHA REGULATORY SUBUNIT"/>
    <property type="match status" value="1"/>
</dbReference>
<dbReference type="GO" id="GO:0005886">
    <property type="term" value="C:plasma membrane"/>
    <property type="evidence" value="ECO:0007669"/>
    <property type="project" value="UniProtKB-SubCell"/>
</dbReference>
<evidence type="ECO:0000256" key="8">
    <source>
        <dbReference type="ARBA" id="ARBA00022737"/>
    </source>
</evidence>
<keyword evidence="4" id="KW-1003">Cell membrane</keyword>
<dbReference type="PROSITE" id="PS50042">
    <property type="entry name" value="CNMP_BINDING_3"/>
    <property type="match status" value="1"/>
</dbReference>